<dbReference type="GO" id="GO:0016757">
    <property type="term" value="F:glycosyltransferase activity"/>
    <property type="evidence" value="ECO:0007669"/>
    <property type="project" value="TreeGrafter"/>
</dbReference>
<dbReference type="KEGG" id="paqt:E8L99_18510"/>
<protein>
    <submittedName>
        <fullName evidence="2">Glycosyltransferase</fullName>
    </submittedName>
</protein>
<dbReference type="Proteomes" id="UP000298588">
    <property type="component" value="Chromosome"/>
</dbReference>
<dbReference type="Gene3D" id="3.90.550.10">
    <property type="entry name" value="Spore Coat Polysaccharide Biosynthesis Protein SpsA, Chain A"/>
    <property type="match status" value="1"/>
</dbReference>
<dbReference type="AlphaFoldDB" id="A0A4D7QJA4"/>
<keyword evidence="2" id="KW-0808">Transferase</keyword>
<evidence type="ECO:0000259" key="1">
    <source>
        <dbReference type="Pfam" id="PF00535"/>
    </source>
</evidence>
<dbReference type="InterPro" id="IPR029044">
    <property type="entry name" value="Nucleotide-diphossugar_trans"/>
</dbReference>
<dbReference type="EMBL" id="CP039865">
    <property type="protein sequence ID" value="QCK87608.1"/>
    <property type="molecule type" value="Genomic_DNA"/>
</dbReference>
<dbReference type="PANTHER" id="PTHR12526">
    <property type="entry name" value="GLYCOSYLTRANSFERASE"/>
    <property type="match status" value="1"/>
</dbReference>
<reference evidence="2 3" key="1">
    <citation type="submission" date="2019-04" db="EMBL/GenBank/DDBJ databases">
        <title>Phreatobacter aquaticus sp. nov.</title>
        <authorList>
            <person name="Choi A."/>
            <person name="Baek K."/>
        </authorList>
    </citation>
    <scope>NUCLEOTIDE SEQUENCE [LARGE SCALE GENOMIC DNA]</scope>
    <source>
        <strain evidence="2 3">NMCR1094</strain>
    </source>
</reference>
<dbReference type="SUPFAM" id="SSF53448">
    <property type="entry name" value="Nucleotide-diphospho-sugar transferases"/>
    <property type="match status" value="1"/>
</dbReference>
<keyword evidence="3" id="KW-1185">Reference proteome</keyword>
<accession>A0A4D7QJA4</accession>
<dbReference type="SUPFAM" id="SSF53756">
    <property type="entry name" value="UDP-Glycosyltransferase/glycogen phosphorylase"/>
    <property type="match status" value="1"/>
</dbReference>
<dbReference type="Pfam" id="PF00535">
    <property type="entry name" value="Glycos_transf_2"/>
    <property type="match status" value="1"/>
</dbReference>
<dbReference type="CDD" id="cd03801">
    <property type="entry name" value="GT4_PimA-like"/>
    <property type="match status" value="1"/>
</dbReference>
<sequence>MTMDPSFARVQVCAVTPVFNRKELTLACLTSLFGGDLSRIDLHAIVVDDGSTDGTAEAIREAFPQVEIIRGDGSLWYSEGTNVGVRAALRRRPDFVLLYNNDSLFPPECLATLVDCAERHPTSLVGAVLVDWDRPETIFQVGTSWQTSYGGWRTWMRQTLDDLPSGPFPVETIVGNCVLVPAAALVDAGLMKSATLPNFGDAELTTRMRRRGWRLLIEPAARVLCQPNTPPRRLSSMGWSELVDALWRRRTSYHNLKQRYAANMGGAPAPWQGLLATGIYCARLALKSAGLAGRWPNGWPERPLRTMFVPLRPPLPGREGEGRLVVFGWPYVEWGGVQVYLINLMKAAKARGYAVAAVLPHTTHPSLIDMVRAETDQVWLFDRAEDLGDARTLGGKLQRRWRTWLAHRAFAETILAHAPRDALVQVDVGPWSSAGVLRRLLSAHGVIMAVHTGLPHLGGLTGLRWRRAFGSVMEQRRFRLIAANGEARRSLAPYVSPAALDRVSIAPSSFDPERIAAALAACARPEQDFERVLGLQPADFRIVVGAQFIERKGYRDLLAALEILRKRKEAVACLWIAPIMPPDDVRAILDEERYLGLIDLRCQDDIGPAQTDYLACIARLANVFVLASHLEGLPLALVEAMALGVPCISTDINGIPEAVRHGRNGLLVPPRDPPALAEAIARLAREPDTRQSFGAMARSDAFATYAIDRAGRPVLAAYEDLSALRSAP</sequence>
<dbReference type="PANTHER" id="PTHR12526:SF636">
    <property type="entry name" value="BLL3647 PROTEIN"/>
    <property type="match status" value="1"/>
</dbReference>
<evidence type="ECO:0000313" key="2">
    <source>
        <dbReference type="EMBL" id="QCK87608.1"/>
    </source>
</evidence>
<dbReference type="Pfam" id="PF13692">
    <property type="entry name" value="Glyco_trans_1_4"/>
    <property type="match status" value="1"/>
</dbReference>
<dbReference type="OrthoDB" id="9771846at2"/>
<dbReference type="Gene3D" id="3.40.50.2000">
    <property type="entry name" value="Glycogen Phosphorylase B"/>
    <property type="match status" value="2"/>
</dbReference>
<gene>
    <name evidence="2" type="ORF">E8L99_18510</name>
</gene>
<proteinExistence type="predicted"/>
<feature type="domain" description="Glycosyltransferase 2-like" evidence="1">
    <location>
        <begin position="14"/>
        <end position="138"/>
    </location>
</feature>
<name>A0A4D7QJA4_9HYPH</name>
<dbReference type="InterPro" id="IPR001173">
    <property type="entry name" value="Glyco_trans_2-like"/>
</dbReference>
<organism evidence="2 3">
    <name type="scientific">Phreatobacter aquaticus</name>
    <dbReference type="NCBI Taxonomy" id="2570229"/>
    <lineage>
        <taxon>Bacteria</taxon>
        <taxon>Pseudomonadati</taxon>
        <taxon>Pseudomonadota</taxon>
        <taxon>Alphaproteobacteria</taxon>
        <taxon>Hyphomicrobiales</taxon>
        <taxon>Phreatobacteraceae</taxon>
        <taxon>Phreatobacter</taxon>
    </lineage>
</organism>
<dbReference type="RefSeq" id="WP_137100937.1">
    <property type="nucleotide sequence ID" value="NZ_CP039865.1"/>
</dbReference>
<evidence type="ECO:0000313" key="3">
    <source>
        <dbReference type="Proteomes" id="UP000298588"/>
    </source>
</evidence>